<dbReference type="Gene3D" id="3.90.76.10">
    <property type="entry name" value="Dipeptide-binding Protein, Domain 1"/>
    <property type="match status" value="1"/>
</dbReference>
<dbReference type="InterPro" id="IPR039424">
    <property type="entry name" value="SBP_5"/>
</dbReference>
<dbReference type="AlphaFoldDB" id="A0A917ID36"/>
<dbReference type="GO" id="GO:0042597">
    <property type="term" value="C:periplasmic space"/>
    <property type="evidence" value="ECO:0007669"/>
    <property type="project" value="UniProtKB-ARBA"/>
</dbReference>
<evidence type="ECO:0000313" key="3">
    <source>
        <dbReference type="EMBL" id="GGH40943.1"/>
    </source>
</evidence>
<organism evidence="3 4">
    <name type="scientific">Microbacterium album</name>
    <dbReference type="NCBI Taxonomy" id="2053191"/>
    <lineage>
        <taxon>Bacteria</taxon>
        <taxon>Bacillati</taxon>
        <taxon>Actinomycetota</taxon>
        <taxon>Actinomycetes</taxon>
        <taxon>Micrococcales</taxon>
        <taxon>Microbacteriaceae</taxon>
        <taxon>Microbacterium</taxon>
    </lineage>
</organism>
<feature type="domain" description="Solute-binding protein family 5" evidence="2">
    <location>
        <begin position="59"/>
        <end position="417"/>
    </location>
</feature>
<dbReference type="GO" id="GO:0015833">
    <property type="term" value="P:peptide transport"/>
    <property type="evidence" value="ECO:0007669"/>
    <property type="project" value="TreeGrafter"/>
</dbReference>
<dbReference type="PANTHER" id="PTHR30290">
    <property type="entry name" value="PERIPLASMIC BINDING COMPONENT OF ABC TRANSPORTER"/>
    <property type="match status" value="1"/>
</dbReference>
<sequence length="508" mass="55405">MTGCAAAGGEQGDVERLYVEAIGGDPPMLNPQFTSNPITQRVAHSMLEPLVGITGDLELFPVLAEEWEFSDDNQQVTFSLREGVTWHDGEPFTAEDVKFNFEEILPFDVVGAALAERVVAVETPDDHTVVVDLDGEYGPLLETLATQFMLPKHVYEGTDFLTNPANLAPVGTGPLVFDSFTSGEEVVVVKNENWWKGPTEVDRAVFKVIGDTNARALALFSGELDLSTVPPSQQDEVEANPDTEQLVDGYFPVWMYVSMNTRSGPLADPAVRGLVYSAIDRERITEIALKGMGTPATSFIPPAMDWAVHPDIDFDELFPLDIDAINEGLDEAGYPVQGDGTRFTLDVRAITGIVDIDPAIEIMRSTMETVGIRLNVVTGVNAVYTESVFTQHDFDLSIQRSTLGADPSLGITHWFTCNPDSVAGRNPTGMCDEQIDAAAEAALTAADRDVRAQHLYDLQERAAELIFHAPIAWSLATHQTINTSRWQGMDNPDRAAGTIDWGGMTWVG</sequence>
<gene>
    <name evidence="3" type="ORF">GCM10010921_13210</name>
</gene>
<dbReference type="GO" id="GO:1904680">
    <property type="term" value="F:peptide transmembrane transporter activity"/>
    <property type="evidence" value="ECO:0007669"/>
    <property type="project" value="TreeGrafter"/>
</dbReference>
<dbReference type="Proteomes" id="UP000657592">
    <property type="component" value="Unassembled WGS sequence"/>
</dbReference>
<evidence type="ECO:0000256" key="1">
    <source>
        <dbReference type="ARBA" id="ARBA00022729"/>
    </source>
</evidence>
<keyword evidence="4" id="KW-1185">Reference proteome</keyword>
<dbReference type="Gene3D" id="3.40.190.10">
    <property type="entry name" value="Periplasmic binding protein-like II"/>
    <property type="match status" value="1"/>
</dbReference>
<evidence type="ECO:0000313" key="4">
    <source>
        <dbReference type="Proteomes" id="UP000657592"/>
    </source>
</evidence>
<dbReference type="Pfam" id="PF00496">
    <property type="entry name" value="SBP_bac_5"/>
    <property type="match status" value="1"/>
</dbReference>
<proteinExistence type="predicted"/>
<reference evidence="3" key="2">
    <citation type="submission" date="2020-09" db="EMBL/GenBank/DDBJ databases">
        <authorList>
            <person name="Sun Q."/>
            <person name="Zhou Y."/>
        </authorList>
    </citation>
    <scope>NUCLEOTIDE SEQUENCE</scope>
    <source>
        <strain evidence="3">CGMCC 1.15794</strain>
    </source>
</reference>
<name>A0A917ID36_9MICO</name>
<dbReference type="SUPFAM" id="SSF53850">
    <property type="entry name" value="Periplasmic binding protein-like II"/>
    <property type="match status" value="1"/>
</dbReference>
<dbReference type="GO" id="GO:0043190">
    <property type="term" value="C:ATP-binding cassette (ABC) transporter complex"/>
    <property type="evidence" value="ECO:0007669"/>
    <property type="project" value="InterPro"/>
</dbReference>
<protein>
    <submittedName>
        <fullName evidence="3">ABC transporter substrate-binding protein</fullName>
    </submittedName>
</protein>
<evidence type="ECO:0000259" key="2">
    <source>
        <dbReference type="Pfam" id="PF00496"/>
    </source>
</evidence>
<accession>A0A917ID36</accession>
<comment type="caution">
    <text evidence="3">The sequence shown here is derived from an EMBL/GenBank/DDBJ whole genome shotgun (WGS) entry which is preliminary data.</text>
</comment>
<dbReference type="PIRSF" id="PIRSF002741">
    <property type="entry name" value="MppA"/>
    <property type="match status" value="1"/>
</dbReference>
<dbReference type="Gene3D" id="3.10.105.10">
    <property type="entry name" value="Dipeptide-binding Protein, Domain 3"/>
    <property type="match status" value="1"/>
</dbReference>
<dbReference type="PANTHER" id="PTHR30290:SF38">
    <property type="entry name" value="D,D-DIPEPTIDE-BINDING PERIPLASMIC PROTEIN DDPA-RELATED"/>
    <property type="match status" value="1"/>
</dbReference>
<dbReference type="EMBL" id="BMJY01000004">
    <property type="protein sequence ID" value="GGH40943.1"/>
    <property type="molecule type" value="Genomic_DNA"/>
</dbReference>
<dbReference type="InterPro" id="IPR030678">
    <property type="entry name" value="Peptide/Ni-bd"/>
</dbReference>
<reference evidence="3" key="1">
    <citation type="journal article" date="2014" name="Int. J. Syst. Evol. Microbiol.">
        <title>Complete genome sequence of Corynebacterium casei LMG S-19264T (=DSM 44701T), isolated from a smear-ripened cheese.</title>
        <authorList>
            <consortium name="US DOE Joint Genome Institute (JGI-PGF)"/>
            <person name="Walter F."/>
            <person name="Albersmeier A."/>
            <person name="Kalinowski J."/>
            <person name="Ruckert C."/>
        </authorList>
    </citation>
    <scope>NUCLEOTIDE SEQUENCE</scope>
    <source>
        <strain evidence="3">CGMCC 1.15794</strain>
    </source>
</reference>
<keyword evidence="1" id="KW-0732">Signal</keyword>
<dbReference type="InterPro" id="IPR000914">
    <property type="entry name" value="SBP_5_dom"/>
</dbReference>